<evidence type="ECO:0000313" key="2">
    <source>
        <dbReference type="EMBL" id="GEL24605.1"/>
    </source>
</evidence>
<feature type="compositionally biased region" description="Polar residues" evidence="1">
    <location>
        <begin position="52"/>
        <end position="62"/>
    </location>
</feature>
<evidence type="ECO:0000313" key="3">
    <source>
        <dbReference type="Proteomes" id="UP000321685"/>
    </source>
</evidence>
<sequence>MPAIFYSELDDITSLDPADAELGRERGRRRAVVGLVAPDRGAEDLVMDPRRSSVTSDGSTSLAGRASRWVPARWP</sequence>
<evidence type="ECO:0000256" key="1">
    <source>
        <dbReference type="SAM" id="MobiDB-lite"/>
    </source>
</evidence>
<dbReference type="EMBL" id="BJVJ01000036">
    <property type="protein sequence ID" value="GEL24605.1"/>
    <property type="molecule type" value="Genomic_DNA"/>
</dbReference>
<reference evidence="2 3" key="1">
    <citation type="submission" date="2019-07" db="EMBL/GenBank/DDBJ databases">
        <title>Whole genome shotgun sequence of Pseudonocardia sulfidoxydans NBRC 16205.</title>
        <authorList>
            <person name="Hosoyama A."/>
            <person name="Uohara A."/>
            <person name="Ohji S."/>
            <person name="Ichikawa N."/>
        </authorList>
    </citation>
    <scope>NUCLEOTIDE SEQUENCE [LARGE SCALE GENOMIC DNA]</scope>
    <source>
        <strain evidence="2 3">NBRC 16205</strain>
    </source>
</reference>
<accession>A0A511DIH5</accession>
<comment type="caution">
    <text evidence="2">The sequence shown here is derived from an EMBL/GenBank/DDBJ whole genome shotgun (WGS) entry which is preliminary data.</text>
</comment>
<dbReference type="Proteomes" id="UP000321685">
    <property type="component" value="Unassembled WGS sequence"/>
</dbReference>
<gene>
    <name evidence="2" type="ORF">PSU4_35590</name>
</gene>
<protein>
    <submittedName>
        <fullName evidence="2">Uncharacterized protein</fullName>
    </submittedName>
</protein>
<organism evidence="2 3">
    <name type="scientific">Pseudonocardia sulfidoxydans NBRC 16205</name>
    <dbReference type="NCBI Taxonomy" id="1223511"/>
    <lineage>
        <taxon>Bacteria</taxon>
        <taxon>Bacillati</taxon>
        <taxon>Actinomycetota</taxon>
        <taxon>Actinomycetes</taxon>
        <taxon>Pseudonocardiales</taxon>
        <taxon>Pseudonocardiaceae</taxon>
        <taxon>Pseudonocardia</taxon>
    </lineage>
</organism>
<feature type="region of interest" description="Disordered" evidence="1">
    <location>
        <begin position="49"/>
        <end position="75"/>
    </location>
</feature>
<proteinExistence type="predicted"/>
<dbReference type="AlphaFoldDB" id="A0A511DIH5"/>
<keyword evidence="3" id="KW-1185">Reference proteome</keyword>
<name>A0A511DIH5_9PSEU</name>